<dbReference type="GO" id="GO:0005737">
    <property type="term" value="C:cytoplasm"/>
    <property type="evidence" value="ECO:0007669"/>
    <property type="project" value="TreeGrafter"/>
</dbReference>
<dbReference type="AlphaFoldDB" id="A0A552AK30"/>
<reference evidence="2 3" key="1">
    <citation type="submission" date="2019-01" db="EMBL/GenBank/DDBJ databases">
        <title>Coherence of Microcystis species and biogeography revealed through population genomics.</title>
        <authorList>
            <person name="Perez-Carrascal O.M."/>
            <person name="Terrat Y."/>
            <person name="Giani A."/>
            <person name="Fortin N."/>
            <person name="Tromas N."/>
            <person name="Shapiro B.J."/>
        </authorList>
    </citation>
    <scope>NUCLEOTIDE SEQUENCE [LARGE SCALE GENOMIC DNA]</scope>
    <source>
        <strain evidence="2">Ma_OC_H_19870700_S124</strain>
    </source>
</reference>
<organism evidence="2 3">
    <name type="scientific">Microcystis aeruginosa Ma_OC_H_19870700_S124</name>
    <dbReference type="NCBI Taxonomy" id="2486262"/>
    <lineage>
        <taxon>Bacteria</taxon>
        <taxon>Bacillati</taxon>
        <taxon>Cyanobacteriota</taxon>
        <taxon>Cyanophyceae</taxon>
        <taxon>Oscillatoriophycideae</taxon>
        <taxon>Chroococcales</taxon>
        <taxon>Microcystaceae</taxon>
        <taxon>Microcystis</taxon>
    </lineage>
</organism>
<evidence type="ECO:0000313" key="3">
    <source>
        <dbReference type="Proteomes" id="UP000316280"/>
    </source>
</evidence>
<accession>A0A552AK30</accession>
<proteinExistence type="predicted"/>
<dbReference type="PANTHER" id="PTHR13847:SF281">
    <property type="entry name" value="FAD DEPENDENT OXIDOREDUCTASE DOMAIN-CONTAINING PROTEIN"/>
    <property type="match status" value="1"/>
</dbReference>
<dbReference type="SUPFAM" id="SSF51905">
    <property type="entry name" value="FAD/NAD(P)-binding domain"/>
    <property type="match status" value="1"/>
</dbReference>
<evidence type="ECO:0000259" key="1">
    <source>
        <dbReference type="Pfam" id="PF01266"/>
    </source>
</evidence>
<dbReference type="Pfam" id="PF01266">
    <property type="entry name" value="DAO"/>
    <property type="match status" value="1"/>
</dbReference>
<evidence type="ECO:0000313" key="2">
    <source>
        <dbReference type="EMBL" id="TRT85755.1"/>
    </source>
</evidence>
<protein>
    <submittedName>
        <fullName evidence="2">FAD-binding oxidoreductase</fullName>
    </submittedName>
</protein>
<comment type="caution">
    <text evidence="2">The sequence shown here is derived from an EMBL/GenBank/DDBJ whole genome shotgun (WGS) entry which is preliminary data.</text>
</comment>
<dbReference type="Gene3D" id="3.50.50.60">
    <property type="entry name" value="FAD/NAD(P)-binding domain"/>
    <property type="match status" value="1"/>
</dbReference>
<dbReference type="Gene3D" id="3.30.9.10">
    <property type="entry name" value="D-Amino Acid Oxidase, subunit A, domain 2"/>
    <property type="match status" value="1"/>
</dbReference>
<dbReference type="PANTHER" id="PTHR13847">
    <property type="entry name" value="SARCOSINE DEHYDROGENASE-RELATED"/>
    <property type="match status" value="1"/>
</dbReference>
<feature type="domain" description="FAD dependent oxidoreductase" evidence="1">
    <location>
        <begin position="36"/>
        <end position="392"/>
    </location>
</feature>
<dbReference type="InterPro" id="IPR006076">
    <property type="entry name" value="FAD-dep_OxRdtase"/>
</dbReference>
<dbReference type="InterPro" id="IPR036188">
    <property type="entry name" value="FAD/NAD-bd_sf"/>
</dbReference>
<name>A0A552AK30_MICAE</name>
<dbReference type="EMBL" id="SFBR01000104">
    <property type="protein sequence ID" value="TRT85755.1"/>
    <property type="molecule type" value="Genomic_DNA"/>
</dbReference>
<gene>
    <name evidence="2" type="ORF">EWV63_12360</name>
</gene>
<dbReference type="Proteomes" id="UP000316280">
    <property type="component" value="Unassembled WGS sequence"/>
</dbReference>
<sequence length="440" mass="48652">MDMALDTVFKSIDRNFWSRGIETATRPPVDRELHCDFLVIGGGMAGLSTALHLKKRLPGDRVALLEGGKIGDGSSGSNSGQCGARIGPAIENQVKSLGEEAAATIYRYSLDAMEYAASLVKELGIQCDLRPGRQWQVALTPKYARTLARRSSLYRSLSFDVPLIEQREVREIFPESDRIVNAIEFPAYTLDPYRLCAGLKRAVLEAGVDLYENSRVVSGTNGFRANGYPLHYRHAVLAVDSGASRLSAHTASVLPIAVFAGVTRPLNREEKQRFLGLHDRGLFDARPVFNFLRLINGERILIGGEYRYTGSGLINPRQLEIHGERLRQQLALFFPSARAIPLEYRWYGVAGCTLDEWPAIGPLPSNPACWYAGAWNGHGIAASLISGYEVARVIVDEKLTPRLPWYRSSAPGLGHPIVARATLPGYLAWLRARGWLTRHN</sequence>